<dbReference type="PATRIC" id="fig|1632867.3.peg.4398"/>
<dbReference type="GO" id="GO:0030488">
    <property type="term" value="P:tRNA methylation"/>
    <property type="evidence" value="ECO:0007669"/>
    <property type="project" value="TreeGrafter"/>
</dbReference>
<dbReference type="PANTHER" id="PTHR42714:SF2">
    <property type="entry name" value="TRNA MODIFICATION GTPASE GTPBP3, MITOCHONDRIAL"/>
    <property type="match status" value="1"/>
</dbReference>
<sequence>MMIPFTRLSIAIAIILILPFLALIGLGVYWLWLKGWLLYGMSIVSAHFALAYALLLWHKHAQQRLNTESLATPSSVNDIEREQLAWQALESVRSRWQQDAQLFAKPSLLLTLSNDVLVTVARQFYAHSRFPLLEFPLPYLLKLITLVCEDLQREVLDNIPGSHAITLGDLLRAKQTLNSINTVRSFFDVGSWLFNWPGAALAKARSVLLGKGLEVVKQEVAKRLVNAYIDKLGLYAIQLYSGQLTLEDISPIEQLTSQSRADIETFEDNPSIEPFRILLLGQVSSGKSSLLNALFGELTSAVDLLPTTTGINPFVLRRQGLEQAIILDSAGVDHLSDKPLAALQKASENVDLILLVCNAAQATRQHDAELLQTIRNHYQTQQVNRALPVILAVATHIDQLRPMREWQPPYNLESPDSIKAHTIRLACTAIAEDLKLALTDVVPVCLKADLPPYNIEEGLIPVIQARLDQAQRVRYLRCLRQQQSYSYWQQLFKQMRNAGRIFS</sequence>
<dbReference type="GO" id="GO:0005829">
    <property type="term" value="C:cytosol"/>
    <property type="evidence" value="ECO:0007669"/>
    <property type="project" value="TreeGrafter"/>
</dbReference>
<dbReference type="RefSeq" id="WP_045778441.1">
    <property type="nucleotide sequence ID" value="NZ_LAJX01000045.1"/>
</dbReference>
<gene>
    <name evidence="3" type="ORF">VZ94_05305</name>
</gene>
<reference evidence="3 4" key="2">
    <citation type="journal article" date="2016" name="Microb. Ecol.">
        <title>Genome Characteristics of a Novel Type I Methanotroph (Sn10-6) Isolated from a Flooded Indian Rice Field.</title>
        <authorList>
            <person name="Rahalkar M.C."/>
            <person name="Pandit P.S."/>
            <person name="Dhakephalkar P.K."/>
            <person name="Pore S."/>
            <person name="Arora P."/>
            <person name="Kapse N."/>
        </authorList>
    </citation>
    <scope>NUCLEOTIDE SEQUENCE [LARGE SCALE GENOMIC DNA]</scope>
    <source>
        <strain evidence="3 4">Sn10-6</strain>
    </source>
</reference>
<name>A0A0F3IKV0_9GAMM</name>
<dbReference type="EMBL" id="LAJX01000045">
    <property type="protein sequence ID" value="KJV07365.1"/>
    <property type="molecule type" value="Genomic_DNA"/>
</dbReference>
<feature type="transmembrane region" description="Helical" evidence="1">
    <location>
        <begin position="38"/>
        <end position="57"/>
    </location>
</feature>
<dbReference type="Proteomes" id="UP000033684">
    <property type="component" value="Unassembled WGS sequence"/>
</dbReference>
<dbReference type="PANTHER" id="PTHR42714">
    <property type="entry name" value="TRNA MODIFICATION GTPASE GTPBP3"/>
    <property type="match status" value="1"/>
</dbReference>
<evidence type="ECO:0000313" key="4">
    <source>
        <dbReference type="Proteomes" id="UP000033684"/>
    </source>
</evidence>
<dbReference type="GO" id="GO:0005525">
    <property type="term" value="F:GTP binding"/>
    <property type="evidence" value="ECO:0007669"/>
    <property type="project" value="InterPro"/>
</dbReference>
<keyword evidence="1" id="KW-1133">Transmembrane helix</keyword>
<evidence type="ECO:0000259" key="2">
    <source>
        <dbReference type="Pfam" id="PF01926"/>
    </source>
</evidence>
<dbReference type="InterPro" id="IPR027417">
    <property type="entry name" value="P-loop_NTPase"/>
</dbReference>
<keyword evidence="1" id="KW-0812">Transmembrane</keyword>
<reference evidence="4" key="1">
    <citation type="submission" date="2015-03" db="EMBL/GenBank/DDBJ databases">
        <title>Draft genome sequence of a novel methanotroph (Sn10-6) isolated from flooded ricefield rhizosphere in India.</title>
        <authorList>
            <person name="Pandit P.S."/>
            <person name="Pore S.D."/>
            <person name="Arora P."/>
            <person name="Kapse N.G."/>
            <person name="Dhakephalkar P.K."/>
            <person name="Rahalkar M.C."/>
        </authorList>
    </citation>
    <scope>NUCLEOTIDE SEQUENCE [LARGE SCALE GENOMIC DNA]</scope>
    <source>
        <strain evidence="4">Sn10-6</strain>
    </source>
</reference>
<organism evidence="3 4">
    <name type="scientific">Methylocucumis oryzae</name>
    <dbReference type="NCBI Taxonomy" id="1632867"/>
    <lineage>
        <taxon>Bacteria</taxon>
        <taxon>Pseudomonadati</taxon>
        <taxon>Pseudomonadota</taxon>
        <taxon>Gammaproteobacteria</taxon>
        <taxon>Methylococcales</taxon>
        <taxon>Methylococcaceae</taxon>
        <taxon>Methylocucumis</taxon>
    </lineage>
</organism>
<accession>A0A0F3IKV0</accession>
<dbReference type="SUPFAM" id="SSF52540">
    <property type="entry name" value="P-loop containing nucleoside triphosphate hydrolases"/>
    <property type="match status" value="1"/>
</dbReference>
<proteinExistence type="predicted"/>
<dbReference type="GO" id="GO:0002098">
    <property type="term" value="P:tRNA wobble uridine modification"/>
    <property type="evidence" value="ECO:0007669"/>
    <property type="project" value="TreeGrafter"/>
</dbReference>
<comment type="caution">
    <text evidence="3">The sequence shown here is derived from an EMBL/GenBank/DDBJ whole genome shotgun (WGS) entry which is preliminary data.</text>
</comment>
<dbReference type="InterPro" id="IPR006073">
    <property type="entry name" value="GTP-bd"/>
</dbReference>
<keyword evidence="1" id="KW-0472">Membrane</keyword>
<evidence type="ECO:0000256" key="1">
    <source>
        <dbReference type="SAM" id="Phobius"/>
    </source>
</evidence>
<dbReference type="OrthoDB" id="238366at2"/>
<feature type="transmembrane region" description="Helical" evidence="1">
    <location>
        <begin position="12"/>
        <end position="32"/>
    </location>
</feature>
<dbReference type="AlphaFoldDB" id="A0A0F3IKV0"/>
<dbReference type="Gene3D" id="3.40.50.300">
    <property type="entry name" value="P-loop containing nucleotide triphosphate hydrolases"/>
    <property type="match status" value="1"/>
</dbReference>
<dbReference type="Pfam" id="PF01926">
    <property type="entry name" value="MMR_HSR1"/>
    <property type="match status" value="1"/>
</dbReference>
<protein>
    <submittedName>
        <fullName evidence="3">GTP-binding protein HSR1-like protein</fullName>
    </submittedName>
</protein>
<evidence type="ECO:0000313" key="3">
    <source>
        <dbReference type="EMBL" id="KJV07365.1"/>
    </source>
</evidence>
<keyword evidence="4" id="KW-1185">Reference proteome</keyword>
<feature type="domain" description="G" evidence="2">
    <location>
        <begin position="276"/>
        <end position="378"/>
    </location>
</feature>